<dbReference type="PROSITE" id="PS50082">
    <property type="entry name" value="WD_REPEATS_2"/>
    <property type="match status" value="2"/>
</dbReference>
<evidence type="ECO:0000256" key="1">
    <source>
        <dbReference type="ARBA" id="ARBA00022574"/>
    </source>
</evidence>
<dbReference type="PANTHER" id="PTHR44324:SF3">
    <property type="entry name" value="WD REPEAT-CONTAINING PROTEIN 49-LIKE"/>
    <property type="match status" value="1"/>
</dbReference>
<comment type="caution">
    <text evidence="4">The sequence shown here is derived from an EMBL/GenBank/DDBJ whole genome shotgun (WGS) entry which is preliminary data.</text>
</comment>
<dbReference type="SUPFAM" id="SSF50978">
    <property type="entry name" value="WD40 repeat-like"/>
    <property type="match status" value="1"/>
</dbReference>
<dbReference type="EMBL" id="VVIM01000002">
    <property type="protein sequence ID" value="KAB0802383.1"/>
    <property type="molecule type" value="Genomic_DNA"/>
</dbReference>
<dbReference type="InterPro" id="IPR015943">
    <property type="entry name" value="WD40/YVTN_repeat-like_dom_sf"/>
</dbReference>
<name>A0A5N4AYM5_PHOPY</name>
<evidence type="ECO:0000256" key="2">
    <source>
        <dbReference type="ARBA" id="ARBA00022737"/>
    </source>
</evidence>
<feature type="repeat" description="WD" evidence="3">
    <location>
        <begin position="227"/>
        <end position="268"/>
    </location>
</feature>
<evidence type="ECO:0000313" key="4">
    <source>
        <dbReference type="EMBL" id="KAB0802383.1"/>
    </source>
</evidence>
<gene>
    <name evidence="4" type="ORF">PPYR_04569</name>
</gene>
<dbReference type="InterPro" id="IPR051242">
    <property type="entry name" value="WD-EF-hand_domain"/>
</dbReference>
<evidence type="ECO:0000256" key="3">
    <source>
        <dbReference type="PROSITE-ProRule" id="PRU00221"/>
    </source>
</evidence>
<dbReference type="PANTHER" id="PTHR44324">
    <property type="entry name" value="WD40 REPEAT DOMAIN 95"/>
    <property type="match status" value="1"/>
</dbReference>
<dbReference type="Gene3D" id="2.130.10.10">
    <property type="entry name" value="YVTN repeat-like/Quinoprotein amine dehydrogenase"/>
    <property type="match status" value="1"/>
</dbReference>
<keyword evidence="5" id="KW-1185">Reference proteome</keyword>
<keyword evidence="1 3" id="KW-0853">WD repeat</keyword>
<dbReference type="AlphaFoldDB" id="A0A5N4AYM5"/>
<dbReference type="Pfam" id="PF00400">
    <property type="entry name" value="WD40"/>
    <property type="match status" value="1"/>
</dbReference>
<dbReference type="InterPro" id="IPR019775">
    <property type="entry name" value="WD40_repeat_CS"/>
</dbReference>
<proteinExistence type="predicted"/>
<evidence type="ECO:0000313" key="5">
    <source>
        <dbReference type="Proteomes" id="UP000327044"/>
    </source>
</evidence>
<dbReference type="Proteomes" id="UP000327044">
    <property type="component" value="Unassembled WGS sequence"/>
</dbReference>
<feature type="repeat" description="WD" evidence="3">
    <location>
        <begin position="203"/>
        <end position="217"/>
    </location>
</feature>
<dbReference type="InParanoid" id="A0A5N4AYM5"/>
<keyword evidence="2" id="KW-0677">Repeat</keyword>
<dbReference type="InterPro" id="IPR036322">
    <property type="entry name" value="WD40_repeat_dom_sf"/>
</dbReference>
<accession>A0A5N4AYM5</accession>
<dbReference type="SMART" id="SM00320">
    <property type="entry name" value="WD40"/>
    <property type="match status" value="4"/>
</dbReference>
<sequence length="497" mass="56671">MNFQTSYHMIMAREDIDRKEKERRRRNRWVTDALFLKDALLLLIASSARSVTIYDASGLTHVALWLILGLPNIVQCLAYHFHLVNGKLTLYMGDDSGQLLSVEFLQPKNGLLRKKHSDKLSFFYWIQLYNEKEFVTISHLGRPHHDSITAIEYCKQNDTIVTSSRDATTSVTIRAVENRRHNYSFQMHRGASCFAISTSLKVLITGSDDGTVRIWNVVVKDKPIATLKEHQKGIVDLKIVEQEGLFFSLSKDGVFKLWAIKEQRCTQSRCLKFPSFQVLGKSIEWGCNSIYPGPKVIVQENAADSRTNSVWLRPHLLVTCCNYIAQLIVSFTDTLRDVSYTVLPPPPLQNSVLIPKTWKIGVDVKEGPNLKTAEDEIGHEMFTENTKSLQFVLDKNLFLENDVKNDINFRLACLEQTKLKMHMMVSNCAPYLALKLPEIEEVKLSSNLPIPNSRKIKSLVERTQRMLSDAATKTRVFLEQSSSSHTQSSRSSIVTFE</sequence>
<protein>
    <submittedName>
        <fullName evidence="4">Uncharacterized protein</fullName>
    </submittedName>
</protein>
<dbReference type="InterPro" id="IPR001680">
    <property type="entry name" value="WD40_rpt"/>
</dbReference>
<dbReference type="PROSITE" id="PS00678">
    <property type="entry name" value="WD_REPEATS_1"/>
    <property type="match status" value="1"/>
</dbReference>
<reference evidence="4 5" key="1">
    <citation type="journal article" date="2018" name="Elife">
        <title>Firefly genomes illuminate parallel origins of bioluminescence in beetles.</title>
        <authorList>
            <person name="Fallon T.R."/>
            <person name="Lower S.E."/>
            <person name="Chang C.H."/>
            <person name="Bessho-Uehara M."/>
            <person name="Martin G.J."/>
            <person name="Bewick A.J."/>
            <person name="Behringer M."/>
            <person name="Debat H.J."/>
            <person name="Wong I."/>
            <person name="Day J.C."/>
            <person name="Suvorov A."/>
            <person name="Silva C.J."/>
            <person name="Stanger-Hall K.F."/>
            <person name="Hall D.W."/>
            <person name="Schmitz R.J."/>
            <person name="Nelson D.R."/>
            <person name="Lewis S.M."/>
            <person name="Shigenobu S."/>
            <person name="Bybee S.M."/>
            <person name="Larracuente A.M."/>
            <person name="Oba Y."/>
            <person name="Weng J.K."/>
        </authorList>
    </citation>
    <scope>NUCLEOTIDE SEQUENCE [LARGE SCALE GENOMIC DNA]</scope>
    <source>
        <strain evidence="4">1611_PpyrPB1</strain>
        <tissue evidence="4">Whole body</tissue>
    </source>
</reference>
<organism evidence="4 5">
    <name type="scientific">Photinus pyralis</name>
    <name type="common">Common eastern firefly</name>
    <name type="synonym">Lampyris pyralis</name>
    <dbReference type="NCBI Taxonomy" id="7054"/>
    <lineage>
        <taxon>Eukaryota</taxon>
        <taxon>Metazoa</taxon>
        <taxon>Ecdysozoa</taxon>
        <taxon>Arthropoda</taxon>
        <taxon>Hexapoda</taxon>
        <taxon>Insecta</taxon>
        <taxon>Pterygota</taxon>
        <taxon>Neoptera</taxon>
        <taxon>Endopterygota</taxon>
        <taxon>Coleoptera</taxon>
        <taxon>Polyphaga</taxon>
        <taxon>Elateriformia</taxon>
        <taxon>Elateroidea</taxon>
        <taxon>Lampyridae</taxon>
        <taxon>Lampyrinae</taxon>
        <taxon>Photinus</taxon>
    </lineage>
</organism>